<sequence length="257" mass="27879">MEEDDHQPITDDSPPSSGTSPLPSGLPSGRSSPPPLSSSSSSDSSSLHILVGPHPYIVSPSSFLKVPDGLLARIFAPSKTALLRSTKLNLEREKGDLFKYIIQWYEMENKEGINQGIDEEALLEEIGKEGVEGLKEEAKFFGIYAEMFPAFRNKSKASSKGAKKTEEVEDERSNSTPPIIPSKSEKVPVAPLHPANLLGGKKKKQGFKSKGAQPVRRESLRRKMMTNQSFGEVSHHEDEAQCGVKGGGGSSVFDVAM</sequence>
<dbReference type="Gene3D" id="3.30.710.10">
    <property type="entry name" value="Potassium Channel Kv1.1, Chain A"/>
    <property type="match status" value="1"/>
</dbReference>
<dbReference type="Proteomes" id="UP001162640">
    <property type="component" value="Unassembled WGS sequence"/>
</dbReference>
<dbReference type="InterPro" id="IPR011333">
    <property type="entry name" value="SKP1/BTB/POZ_sf"/>
</dbReference>
<gene>
    <name evidence="2" type="ORF">TL16_g11052</name>
</gene>
<proteinExistence type="predicted"/>
<evidence type="ECO:0000313" key="2">
    <source>
        <dbReference type="EMBL" id="GMH88077.1"/>
    </source>
</evidence>
<organism evidence="2 3">
    <name type="scientific">Triparma laevis f. inornata</name>
    <dbReference type="NCBI Taxonomy" id="1714386"/>
    <lineage>
        <taxon>Eukaryota</taxon>
        <taxon>Sar</taxon>
        <taxon>Stramenopiles</taxon>
        <taxon>Ochrophyta</taxon>
        <taxon>Bolidophyceae</taxon>
        <taxon>Parmales</taxon>
        <taxon>Triparmaceae</taxon>
        <taxon>Triparma</taxon>
    </lineage>
</organism>
<accession>A0A9W7BCU0</accession>
<feature type="region of interest" description="Disordered" evidence="1">
    <location>
        <begin position="155"/>
        <end position="257"/>
    </location>
</feature>
<reference evidence="3" key="1">
    <citation type="journal article" date="2023" name="Commun. Biol.">
        <title>Genome analysis of Parmales, the sister group of diatoms, reveals the evolutionary specialization of diatoms from phago-mixotrophs to photoautotrophs.</title>
        <authorList>
            <person name="Ban H."/>
            <person name="Sato S."/>
            <person name="Yoshikawa S."/>
            <person name="Yamada K."/>
            <person name="Nakamura Y."/>
            <person name="Ichinomiya M."/>
            <person name="Sato N."/>
            <person name="Blanc-Mathieu R."/>
            <person name="Endo H."/>
            <person name="Kuwata A."/>
            <person name="Ogata H."/>
        </authorList>
    </citation>
    <scope>NUCLEOTIDE SEQUENCE [LARGE SCALE GENOMIC DNA]</scope>
</reference>
<dbReference type="EMBL" id="BLQM01000405">
    <property type="protein sequence ID" value="GMH88077.1"/>
    <property type="molecule type" value="Genomic_DNA"/>
</dbReference>
<feature type="region of interest" description="Disordered" evidence="1">
    <location>
        <begin position="1"/>
        <end position="44"/>
    </location>
</feature>
<evidence type="ECO:0000256" key="1">
    <source>
        <dbReference type="SAM" id="MobiDB-lite"/>
    </source>
</evidence>
<name>A0A9W7BCU0_9STRA</name>
<evidence type="ECO:0000313" key="3">
    <source>
        <dbReference type="Proteomes" id="UP001162640"/>
    </source>
</evidence>
<protein>
    <submittedName>
        <fullName evidence="2">Uncharacterized protein</fullName>
    </submittedName>
</protein>
<dbReference type="AlphaFoldDB" id="A0A9W7BCU0"/>
<feature type="compositionally biased region" description="Low complexity" evidence="1">
    <location>
        <begin position="11"/>
        <end position="44"/>
    </location>
</feature>
<comment type="caution">
    <text evidence="2">The sequence shown here is derived from an EMBL/GenBank/DDBJ whole genome shotgun (WGS) entry which is preliminary data.</text>
</comment>